<keyword evidence="1" id="KW-0560">Oxidoreductase</keyword>
<evidence type="ECO:0000313" key="2">
    <source>
        <dbReference type="Proteomes" id="UP001596481"/>
    </source>
</evidence>
<dbReference type="InterPro" id="IPR011008">
    <property type="entry name" value="Dimeric_a/b-barrel"/>
</dbReference>
<gene>
    <name evidence="1" type="ORF">ACFQJC_07565</name>
</gene>
<sequence>MSDSDYALQARLIAKPEKADEVAEFLESALPMAEDERETTTWFALRFDETTFGIFDTFPDEDARQAHLDGDIAAALMENADELLAEEPQIDHVDVLAAKHP</sequence>
<reference evidence="1 2" key="1">
    <citation type="journal article" date="2019" name="Int. J. Syst. Evol. Microbiol.">
        <title>The Global Catalogue of Microorganisms (GCM) 10K type strain sequencing project: providing services to taxonomists for standard genome sequencing and annotation.</title>
        <authorList>
            <consortium name="The Broad Institute Genomics Platform"/>
            <consortium name="The Broad Institute Genome Sequencing Center for Infectious Disease"/>
            <person name="Wu L."/>
            <person name="Ma J."/>
        </authorList>
    </citation>
    <scope>NUCLEOTIDE SEQUENCE [LARGE SCALE GENOMIC DNA]</scope>
    <source>
        <strain evidence="1 2">DSM 29988</strain>
    </source>
</reference>
<dbReference type="AlphaFoldDB" id="A0ABD5ZEF7"/>
<dbReference type="RefSeq" id="WP_390222710.1">
    <property type="nucleotide sequence ID" value="NZ_JBHTAA010000005.1"/>
</dbReference>
<dbReference type="EMBL" id="JBHTAA010000005">
    <property type="protein sequence ID" value="MFC7203367.1"/>
    <property type="molecule type" value="Genomic_DNA"/>
</dbReference>
<evidence type="ECO:0000313" key="1">
    <source>
        <dbReference type="EMBL" id="MFC7203367.1"/>
    </source>
</evidence>
<organism evidence="1 2">
    <name type="scientific">Haloferax namakaokahaiae</name>
    <dbReference type="NCBI Taxonomy" id="1748331"/>
    <lineage>
        <taxon>Archaea</taxon>
        <taxon>Methanobacteriati</taxon>
        <taxon>Methanobacteriota</taxon>
        <taxon>Stenosarchaea group</taxon>
        <taxon>Halobacteria</taxon>
        <taxon>Halobacteriales</taxon>
        <taxon>Haloferacaceae</taxon>
        <taxon>Haloferax</taxon>
    </lineage>
</organism>
<dbReference type="Proteomes" id="UP001596481">
    <property type="component" value="Unassembled WGS sequence"/>
</dbReference>
<comment type="caution">
    <text evidence="1">The sequence shown here is derived from an EMBL/GenBank/DDBJ whole genome shotgun (WGS) entry which is preliminary data.</text>
</comment>
<dbReference type="Gene3D" id="3.30.70.100">
    <property type="match status" value="1"/>
</dbReference>
<proteinExistence type="predicted"/>
<dbReference type="EC" id="1.-.-.-" evidence="1"/>
<protein>
    <submittedName>
        <fullName evidence="1">Quinol monooxygenase</fullName>
        <ecNumber evidence="1">1.-.-.-</ecNumber>
    </submittedName>
</protein>
<keyword evidence="2" id="KW-1185">Reference proteome</keyword>
<name>A0ABD5ZEF7_9EURY</name>
<dbReference type="SUPFAM" id="SSF54909">
    <property type="entry name" value="Dimeric alpha+beta barrel"/>
    <property type="match status" value="1"/>
</dbReference>
<keyword evidence="1" id="KW-0503">Monooxygenase</keyword>
<dbReference type="GO" id="GO:0004497">
    <property type="term" value="F:monooxygenase activity"/>
    <property type="evidence" value="ECO:0007669"/>
    <property type="project" value="UniProtKB-KW"/>
</dbReference>
<accession>A0ABD5ZEF7</accession>